<dbReference type="InterPro" id="IPR023059">
    <property type="entry name" value="Foldase_PrsA"/>
</dbReference>
<comment type="catalytic activity">
    <reaction evidence="1 11">
        <text>[protein]-peptidylproline (omega=180) = [protein]-peptidylproline (omega=0)</text>
        <dbReference type="Rhea" id="RHEA:16237"/>
        <dbReference type="Rhea" id="RHEA-COMP:10747"/>
        <dbReference type="Rhea" id="RHEA-COMP:10748"/>
        <dbReference type="ChEBI" id="CHEBI:83833"/>
        <dbReference type="ChEBI" id="CHEBI:83834"/>
        <dbReference type="EC" id="5.2.1.8"/>
    </reaction>
</comment>
<evidence type="ECO:0000256" key="12">
    <source>
        <dbReference type="SAM" id="SignalP"/>
    </source>
</evidence>
<dbReference type="Proteomes" id="UP001285636">
    <property type="component" value="Unassembled WGS sequence"/>
</dbReference>
<evidence type="ECO:0000256" key="4">
    <source>
        <dbReference type="ARBA" id="ARBA00022475"/>
    </source>
</evidence>
<dbReference type="InterPro" id="IPR023058">
    <property type="entry name" value="PPIase_PpiC_CS"/>
</dbReference>
<dbReference type="PROSITE" id="PS01096">
    <property type="entry name" value="PPIC_PPIASE_1"/>
    <property type="match status" value="1"/>
</dbReference>
<sequence>MNKRMIAAVGLACMTALAACSNDDTATDSNVVVTVDGNEVTEAEFYDKMKERYGQATLEEMVQRVLIADAKNELGVTEEEIEEGIENFKGQLNVETDEELLEILDAQFNMTYESMDNFVEDMIVPPIVLDKLAKSEVNVTEEDKQAYYEENEELYAEQVQASHILVEDEETANEVLEKIEAGEDFGELAAEYSMDGSATRGGDLGFFGTGEMVPEFEEAAFALEVGEVSDAVESQYGFHIIKVTDRKSGYEDFADDIEQALIQEQSKSTEEVLRDLVDNATIDIKDPEFADLFEESEPTEETTE</sequence>
<comment type="subcellular location">
    <subcellularLocation>
        <location evidence="2 11">Cell membrane</location>
        <topology evidence="2 11">Lipid-anchor</topology>
    </subcellularLocation>
</comment>
<feature type="domain" description="Cyclic nucleotide-binding" evidence="13">
    <location>
        <begin position="149"/>
        <end position="199"/>
    </location>
</feature>
<evidence type="ECO:0000256" key="5">
    <source>
        <dbReference type="ARBA" id="ARBA00022729"/>
    </source>
</evidence>
<evidence type="ECO:0000256" key="10">
    <source>
        <dbReference type="ARBA" id="ARBA00023288"/>
    </source>
</evidence>
<dbReference type="PANTHER" id="PTHR47245:SF1">
    <property type="entry name" value="FOLDASE PROTEIN PRSA"/>
    <property type="match status" value="1"/>
</dbReference>
<dbReference type="PANTHER" id="PTHR47245">
    <property type="entry name" value="PEPTIDYLPROLYL ISOMERASE"/>
    <property type="match status" value="1"/>
</dbReference>
<evidence type="ECO:0000313" key="15">
    <source>
        <dbReference type="EMBL" id="MDV2886891.1"/>
    </source>
</evidence>
<dbReference type="PROSITE" id="PS50042">
    <property type="entry name" value="CNMP_BINDING_3"/>
    <property type="match status" value="1"/>
</dbReference>
<dbReference type="RefSeq" id="WP_323467468.1">
    <property type="nucleotide sequence ID" value="NZ_CP144224.1"/>
</dbReference>
<dbReference type="PROSITE" id="PS50198">
    <property type="entry name" value="PPIC_PPIASE_2"/>
    <property type="match status" value="1"/>
</dbReference>
<keyword evidence="8 11" id="KW-0564">Palmitate</keyword>
<evidence type="ECO:0000256" key="7">
    <source>
        <dbReference type="ARBA" id="ARBA00023136"/>
    </source>
</evidence>
<dbReference type="PROSITE" id="PS51257">
    <property type="entry name" value="PROKAR_LIPOPROTEIN"/>
    <property type="match status" value="1"/>
</dbReference>
<dbReference type="InterPro" id="IPR050245">
    <property type="entry name" value="PrsA_foldase"/>
</dbReference>
<dbReference type="InterPro" id="IPR046357">
    <property type="entry name" value="PPIase_dom_sf"/>
</dbReference>
<keyword evidence="4 11" id="KW-1003">Cell membrane</keyword>
<keyword evidence="9 11" id="KW-0413">Isomerase</keyword>
<dbReference type="InterPro" id="IPR000595">
    <property type="entry name" value="cNMP-bd_dom"/>
</dbReference>
<evidence type="ECO:0000256" key="3">
    <source>
        <dbReference type="ARBA" id="ARBA00006071"/>
    </source>
</evidence>
<keyword evidence="6 11" id="KW-0697">Rotamase</keyword>
<name>A0AAJ2U475_ALKPS</name>
<keyword evidence="10 11" id="KW-0449">Lipoprotein</keyword>
<dbReference type="Pfam" id="PF13616">
    <property type="entry name" value="Rotamase_3"/>
    <property type="match status" value="1"/>
</dbReference>
<feature type="signal peptide" evidence="12">
    <location>
        <begin position="1"/>
        <end position="18"/>
    </location>
</feature>
<keyword evidence="7 11" id="KW-0472">Membrane</keyword>
<proteinExistence type="inferred from homology"/>
<accession>A0AAJ2U475</accession>
<organism evidence="15 16">
    <name type="scientific">Alkalihalophilus pseudofirmus</name>
    <name type="common">Bacillus pseudofirmus</name>
    <dbReference type="NCBI Taxonomy" id="79885"/>
    <lineage>
        <taxon>Bacteria</taxon>
        <taxon>Bacillati</taxon>
        <taxon>Bacillota</taxon>
        <taxon>Bacilli</taxon>
        <taxon>Bacillales</taxon>
        <taxon>Bacillaceae</taxon>
        <taxon>Alkalihalophilus</taxon>
    </lineage>
</organism>
<evidence type="ECO:0000313" key="16">
    <source>
        <dbReference type="Proteomes" id="UP001285636"/>
    </source>
</evidence>
<evidence type="ECO:0000259" key="13">
    <source>
        <dbReference type="PROSITE" id="PS50042"/>
    </source>
</evidence>
<evidence type="ECO:0000256" key="6">
    <source>
        <dbReference type="ARBA" id="ARBA00023110"/>
    </source>
</evidence>
<dbReference type="EMBL" id="JAWJAY010000005">
    <property type="protein sequence ID" value="MDV2886891.1"/>
    <property type="molecule type" value="Genomic_DNA"/>
</dbReference>
<dbReference type="GO" id="GO:0006457">
    <property type="term" value="P:protein folding"/>
    <property type="evidence" value="ECO:0007669"/>
    <property type="project" value="UniProtKB-UniRule"/>
</dbReference>
<comment type="function">
    <text evidence="11">Plays a major role in protein secretion by helping the post-translocational extracellular folding of several secreted proteins.</text>
</comment>
<dbReference type="SUPFAM" id="SSF109998">
    <property type="entry name" value="Triger factor/SurA peptide-binding domain-like"/>
    <property type="match status" value="1"/>
</dbReference>
<gene>
    <name evidence="11" type="primary">prsA</name>
    <name evidence="15" type="ORF">RYX45_16985</name>
</gene>
<dbReference type="Gene3D" id="3.10.50.40">
    <property type="match status" value="1"/>
</dbReference>
<dbReference type="GO" id="GO:0005886">
    <property type="term" value="C:plasma membrane"/>
    <property type="evidence" value="ECO:0007669"/>
    <property type="project" value="UniProtKB-SubCell"/>
</dbReference>
<evidence type="ECO:0000256" key="8">
    <source>
        <dbReference type="ARBA" id="ARBA00023139"/>
    </source>
</evidence>
<evidence type="ECO:0000259" key="14">
    <source>
        <dbReference type="PROSITE" id="PS50198"/>
    </source>
</evidence>
<dbReference type="HAMAP" id="MF_01145">
    <property type="entry name" value="Foldase_PrsA"/>
    <property type="match status" value="1"/>
</dbReference>
<dbReference type="InterPro" id="IPR027304">
    <property type="entry name" value="Trigger_fact/SurA_dom_sf"/>
</dbReference>
<dbReference type="AlphaFoldDB" id="A0AAJ2U475"/>
<comment type="caution">
    <text evidence="15">The sequence shown here is derived from an EMBL/GenBank/DDBJ whole genome shotgun (WGS) entry which is preliminary data.</text>
</comment>
<reference evidence="15" key="1">
    <citation type="submission" date="2023-10" db="EMBL/GenBank/DDBJ databases">
        <title>Screening of Alkalihalophilus pseudofirmusBZ-TG-HK211 and Its Alleviation of Salt Stress on Rapeseed Growth.</title>
        <authorList>
            <person name="Zhao B."/>
            <person name="Guo T."/>
        </authorList>
    </citation>
    <scope>NUCLEOTIDE SEQUENCE</scope>
    <source>
        <strain evidence="15">BZ-TG-HK211</strain>
    </source>
</reference>
<protein>
    <recommendedName>
        <fullName evidence="11">Foldase protein PrsA</fullName>
        <ecNumber evidence="11">5.2.1.8</ecNumber>
    </recommendedName>
</protein>
<dbReference type="GO" id="GO:0003755">
    <property type="term" value="F:peptidyl-prolyl cis-trans isomerase activity"/>
    <property type="evidence" value="ECO:0007669"/>
    <property type="project" value="UniProtKB-UniRule"/>
</dbReference>
<evidence type="ECO:0000256" key="1">
    <source>
        <dbReference type="ARBA" id="ARBA00000971"/>
    </source>
</evidence>
<feature type="chain" id="PRO_5042491075" description="Foldase protein PrsA" evidence="12">
    <location>
        <begin position="19"/>
        <end position="304"/>
    </location>
</feature>
<evidence type="ECO:0000256" key="9">
    <source>
        <dbReference type="ARBA" id="ARBA00023235"/>
    </source>
</evidence>
<dbReference type="InterPro" id="IPR000297">
    <property type="entry name" value="PPIase_PpiC"/>
</dbReference>
<evidence type="ECO:0000256" key="11">
    <source>
        <dbReference type="HAMAP-Rule" id="MF_01145"/>
    </source>
</evidence>
<evidence type="ECO:0000256" key="2">
    <source>
        <dbReference type="ARBA" id="ARBA00004193"/>
    </source>
</evidence>
<comment type="similarity">
    <text evidence="3 11">Belongs to the PrsA family.</text>
</comment>
<dbReference type="SUPFAM" id="SSF54534">
    <property type="entry name" value="FKBP-like"/>
    <property type="match status" value="1"/>
</dbReference>
<feature type="domain" description="PpiC" evidence="14">
    <location>
        <begin position="156"/>
        <end position="245"/>
    </location>
</feature>
<keyword evidence="5 11" id="KW-0732">Signal</keyword>
<dbReference type="EC" id="5.2.1.8" evidence="11"/>